<accession>A0A4Q7DZC2</accession>
<dbReference type="SMART" id="SM00219">
    <property type="entry name" value="TyrKc"/>
    <property type="match status" value="1"/>
</dbReference>
<dbReference type="RefSeq" id="WP_044151716.1">
    <property type="nucleotide sequence ID" value="NZ_QVFV01000011.1"/>
</dbReference>
<dbReference type="CDD" id="cd14014">
    <property type="entry name" value="STKc_PknB_like"/>
    <property type="match status" value="1"/>
</dbReference>
<protein>
    <submittedName>
        <fullName evidence="4">Serine/threonine protein kinase</fullName>
    </submittedName>
</protein>
<keyword evidence="4" id="KW-0418">Kinase</keyword>
<organism evidence="4 5">
    <name type="scientific">Leptolyngbya iicbica LK</name>
    <dbReference type="NCBI Taxonomy" id="2294035"/>
    <lineage>
        <taxon>Bacteria</taxon>
        <taxon>Bacillati</taxon>
        <taxon>Cyanobacteriota</taxon>
        <taxon>Cyanophyceae</taxon>
        <taxon>Leptolyngbyales</taxon>
        <taxon>Leptolyngbyaceae</taxon>
        <taxon>Leptolyngbya group</taxon>
        <taxon>Leptolyngbya</taxon>
        <taxon>Leptolyngbya iicbica</taxon>
    </lineage>
</organism>
<dbReference type="SUPFAM" id="SSF56112">
    <property type="entry name" value="Protein kinase-like (PK-like)"/>
    <property type="match status" value="1"/>
</dbReference>
<gene>
    <name evidence="4" type="ORF">DYY88_22845</name>
</gene>
<dbReference type="AlphaFoldDB" id="A0A4Q7DZC2"/>
<dbReference type="Proteomes" id="UP000292459">
    <property type="component" value="Unassembled WGS sequence"/>
</dbReference>
<dbReference type="EMBL" id="QVFV01000011">
    <property type="protein sequence ID" value="RZM74877.1"/>
    <property type="molecule type" value="Genomic_DNA"/>
</dbReference>
<keyword evidence="4" id="KW-0808">Transferase</keyword>
<evidence type="ECO:0000256" key="1">
    <source>
        <dbReference type="ARBA" id="ARBA00022741"/>
    </source>
</evidence>
<dbReference type="PANTHER" id="PTHR24363:SF7">
    <property type="entry name" value="SERINE_THREONINE-PROTEIN KINASE-LIKE PROTEIN E"/>
    <property type="match status" value="1"/>
</dbReference>
<dbReference type="GO" id="GO:0004713">
    <property type="term" value="F:protein tyrosine kinase activity"/>
    <property type="evidence" value="ECO:0007669"/>
    <property type="project" value="InterPro"/>
</dbReference>
<dbReference type="PROSITE" id="PS00109">
    <property type="entry name" value="PROTEIN_KINASE_TYR"/>
    <property type="match status" value="1"/>
</dbReference>
<evidence type="ECO:0000313" key="4">
    <source>
        <dbReference type="EMBL" id="RZM74877.1"/>
    </source>
</evidence>
<dbReference type="Pfam" id="PF00069">
    <property type="entry name" value="Pkinase"/>
    <property type="match status" value="1"/>
</dbReference>
<name>A0A4Q7DZC2_9CYAN</name>
<reference evidence="4 5" key="1">
    <citation type="submission" date="2018-11" db="EMBL/GenBank/DDBJ databases">
        <title>Whole genome sequencing of an environmental sample.</title>
        <authorList>
            <person name="Sarangi A.N."/>
            <person name="Singh D."/>
            <person name="Tripathy S."/>
        </authorList>
    </citation>
    <scope>NUCLEOTIDE SEQUENCE [LARGE SCALE GENOMIC DNA]</scope>
    <source>
        <strain evidence="4 5">Lakshadweep</strain>
    </source>
</reference>
<dbReference type="InterPro" id="IPR011009">
    <property type="entry name" value="Kinase-like_dom_sf"/>
</dbReference>
<evidence type="ECO:0000256" key="2">
    <source>
        <dbReference type="ARBA" id="ARBA00022840"/>
    </source>
</evidence>
<dbReference type="InterPro" id="IPR020635">
    <property type="entry name" value="Tyr_kinase_cat_dom"/>
</dbReference>
<dbReference type="GO" id="GO:0005524">
    <property type="term" value="F:ATP binding"/>
    <property type="evidence" value="ECO:0007669"/>
    <property type="project" value="UniProtKB-KW"/>
</dbReference>
<feature type="domain" description="Protein kinase" evidence="3">
    <location>
        <begin position="10"/>
        <end position="269"/>
    </location>
</feature>
<keyword evidence="4" id="KW-0723">Serine/threonine-protein kinase</keyword>
<dbReference type="InterPro" id="IPR000719">
    <property type="entry name" value="Prot_kinase_dom"/>
</dbReference>
<keyword evidence="2" id="KW-0067">ATP-binding</keyword>
<dbReference type="PANTHER" id="PTHR24363">
    <property type="entry name" value="SERINE/THREONINE PROTEIN KINASE"/>
    <property type="match status" value="1"/>
</dbReference>
<keyword evidence="5" id="KW-1185">Reference proteome</keyword>
<dbReference type="Gene3D" id="1.10.510.10">
    <property type="entry name" value="Transferase(Phosphotransferase) domain 1"/>
    <property type="match status" value="1"/>
</dbReference>
<dbReference type="InterPro" id="IPR008266">
    <property type="entry name" value="Tyr_kinase_AS"/>
</dbReference>
<evidence type="ECO:0000313" key="5">
    <source>
        <dbReference type="Proteomes" id="UP000292459"/>
    </source>
</evidence>
<dbReference type="GO" id="GO:0004674">
    <property type="term" value="F:protein serine/threonine kinase activity"/>
    <property type="evidence" value="ECO:0007669"/>
    <property type="project" value="UniProtKB-KW"/>
</dbReference>
<comment type="caution">
    <text evidence="4">The sequence shown here is derived from an EMBL/GenBank/DDBJ whole genome shotgun (WGS) entry which is preliminary data.</text>
</comment>
<keyword evidence="1" id="KW-0547">Nucleotide-binding</keyword>
<dbReference type="PROSITE" id="PS50011">
    <property type="entry name" value="PROTEIN_KINASE_DOM"/>
    <property type="match status" value="1"/>
</dbReference>
<sequence>MGGQILGDRYQVERQLGKKAGRWTLKAQDIQTDSPVILKILFLDDGLDATDLRLFKREVDALKLLNLETTPRYLGYFEMEMPTQDQAMVLVQSYVDGVSLQTYLGQSRIFSEVEVREIACQALEILDALHRHEPPIIHRDVRPSNLLLQPGLPVATARVCLVDFGTVKALSANTTAITMIGTDGYLPPEQSAGRVLATSDLYSLGATLAEALTGKSPLEMRTKGLRIRFEEFVEVTPDFAAWLKQLLAPSLENRWQSASEALAALKQLP</sequence>
<proteinExistence type="predicted"/>
<dbReference type="OrthoDB" id="502205at2"/>
<dbReference type="Gene3D" id="3.30.200.20">
    <property type="entry name" value="Phosphorylase Kinase, domain 1"/>
    <property type="match status" value="1"/>
</dbReference>
<evidence type="ECO:0000259" key="3">
    <source>
        <dbReference type="PROSITE" id="PS50011"/>
    </source>
</evidence>